<evidence type="ECO:0000256" key="6">
    <source>
        <dbReference type="ARBA" id="ARBA00023186"/>
    </source>
</evidence>
<evidence type="ECO:0000256" key="13">
    <source>
        <dbReference type="SAM" id="MobiDB-lite"/>
    </source>
</evidence>
<dbReference type="EMBL" id="MUYF01000003">
    <property type="protein sequence ID" value="OOL80771.1"/>
    <property type="molecule type" value="Genomic_DNA"/>
</dbReference>
<dbReference type="GO" id="GO:0051082">
    <property type="term" value="F:unfolded protein binding"/>
    <property type="evidence" value="ECO:0007669"/>
    <property type="project" value="TreeGrafter"/>
</dbReference>
<evidence type="ECO:0000256" key="3">
    <source>
        <dbReference type="ARBA" id="ARBA00011738"/>
    </source>
</evidence>
<name>A0A1S8KMK1_9LACT</name>
<keyword evidence="4 10" id="KW-0963">Cytoplasm</keyword>
<evidence type="ECO:0000256" key="12">
    <source>
        <dbReference type="RuleBase" id="RU004478"/>
    </source>
</evidence>
<comment type="subunit">
    <text evidence="3 10">Homodimer.</text>
</comment>
<evidence type="ECO:0000256" key="8">
    <source>
        <dbReference type="ARBA" id="ARBA00072274"/>
    </source>
</evidence>
<organism evidence="14 16">
    <name type="scientific">Dolosigranulum pigrum</name>
    <dbReference type="NCBI Taxonomy" id="29394"/>
    <lineage>
        <taxon>Bacteria</taxon>
        <taxon>Bacillati</taxon>
        <taxon>Bacillota</taxon>
        <taxon>Bacilli</taxon>
        <taxon>Lactobacillales</taxon>
        <taxon>Carnobacteriaceae</taxon>
        <taxon>Dolosigranulum</taxon>
    </lineage>
</organism>
<dbReference type="PRINTS" id="PR00773">
    <property type="entry name" value="GRPEPROTEIN"/>
</dbReference>
<dbReference type="Gene3D" id="2.30.22.10">
    <property type="entry name" value="Head domain of nucleotide exchange factor GrpE"/>
    <property type="match status" value="1"/>
</dbReference>
<dbReference type="GO" id="GO:0000774">
    <property type="term" value="F:adenyl-nucleotide exchange factor activity"/>
    <property type="evidence" value="ECO:0007669"/>
    <property type="project" value="InterPro"/>
</dbReference>
<dbReference type="GO" id="GO:0005737">
    <property type="term" value="C:cytoplasm"/>
    <property type="evidence" value="ECO:0007669"/>
    <property type="project" value="UniProtKB-SubCell"/>
</dbReference>
<evidence type="ECO:0000256" key="11">
    <source>
        <dbReference type="RuleBase" id="RU000639"/>
    </source>
</evidence>
<dbReference type="InterPro" id="IPR013805">
    <property type="entry name" value="GrpE_CC"/>
</dbReference>
<dbReference type="Gene3D" id="3.90.20.20">
    <property type="match status" value="1"/>
</dbReference>
<evidence type="ECO:0000256" key="10">
    <source>
        <dbReference type="HAMAP-Rule" id="MF_01151"/>
    </source>
</evidence>
<gene>
    <name evidence="10 15" type="primary">grpE</name>
    <name evidence="14" type="ORF">BWX42_02355</name>
    <name evidence="15" type="ORF">FNV33_04415</name>
</gene>
<dbReference type="SUPFAM" id="SSF58014">
    <property type="entry name" value="Coiled-coil domain of nucleotide exchange factor GrpE"/>
    <property type="match status" value="1"/>
</dbReference>
<dbReference type="PANTHER" id="PTHR21237">
    <property type="entry name" value="GRPE PROTEIN"/>
    <property type="match status" value="1"/>
</dbReference>
<dbReference type="Proteomes" id="UP000190409">
    <property type="component" value="Unassembled WGS sequence"/>
</dbReference>
<comment type="function">
    <text evidence="7 10 11">Participates actively in the response to hyperosmotic and heat shock by preventing the aggregation of stress-denatured proteins, in association with DnaK and GrpE. It is the nucleotide exchange factor for DnaK and may function as a thermosensor. Unfolded proteins bind initially to DnaJ; upon interaction with the DnaJ-bound protein, DnaK hydrolyzes its bound ATP, resulting in the formation of a stable complex. GrpE releases ADP from DnaK; ATP binding to DnaK triggers the release of the substrate protein, thus completing the reaction cycle. Several rounds of ATP-dependent interactions between DnaJ, DnaK and GrpE are required for fully efficient folding.</text>
</comment>
<reference evidence="14 16" key="1">
    <citation type="submission" date="2017-01" db="EMBL/GenBank/DDBJ databases">
        <title>Complete Genome Sequence of Dolosigranulum pigrum isolated from a Patient with interstitial lung disease.</title>
        <authorList>
            <person name="Mukhopadhyay R."/>
            <person name="Joaquin J."/>
            <person name="Hogue R."/>
            <person name="Fitzgerald S."/>
            <person name="Jospin G."/>
            <person name="Eisen J.A."/>
            <person name="Chaturvedi V."/>
        </authorList>
    </citation>
    <scope>NUCLEOTIDE SEQUENCE [LARGE SCALE GENOMIC DNA]</scope>
    <source>
        <strain evidence="14 16">15S00348</strain>
    </source>
</reference>
<dbReference type="HAMAP" id="MF_01151">
    <property type="entry name" value="GrpE"/>
    <property type="match status" value="1"/>
</dbReference>
<evidence type="ECO:0000313" key="15">
    <source>
        <dbReference type="EMBL" id="QDO91333.1"/>
    </source>
</evidence>
<evidence type="ECO:0000313" key="17">
    <source>
        <dbReference type="Proteomes" id="UP000315953"/>
    </source>
</evidence>
<dbReference type="SUPFAM" id="SSF51064">
    <property type="entry name" value="Head domain of nucleotide exchange factor GrpE"/>
    <property type="match status" value="1"/>
</dbReference>
<reference evidence="15 17" key="2">
    <citation type="submission" date="2019-07" db="EMBL/GenBank/DDBJ databases">
        <title>Genome assembly of a nasal isolate of Dolosigranulum pigrum from a chronic sinusitis patient.</title>
        <authorList>
            <person name="Baig S."/>
            <person name="Overballe-Petersen S."/>
            <person name="Kaspar U."/>
            <person name="Rendboe A."/>
            <person name="de Man T."/>
            <person name="Liu C."/>
            <person name="Price L.B."/>
            <person name="Stegger M."/>
            <person name="Becker K."/>
            <person name="Skytt Andersen P."/>
        </authorList>
    </citation>
    <scope>NUCLEOTIDE SEQUENCE [LARGE SCALE GENOMIC DNA]</scope>
    <source>
        <strain evidence="15 17">83VPs-KB5</strain>
    </source>
</reference>
<dbReference type="PROSITE" id="PS01071">
    <property type="entry name" value="GRPE"/>
    <property type="match status" value="1"/>
</dbReference>
<dbReference type="InterPro" id="IPR009012">
    <property type="entry name" value="GrpE_head"/>
</dbReference>
<dbReference type="PANTHER" id="PTHR21237:SF23">
    <property type="entry name" value="GRPE PROTEIN HOMOLOG, MITOCHONDRIAL"/>
    <property type="match status" value="1"/>
</dbReference>
<comment type="similarity">
    <text evidence="2 10 12">Belongs to the GrpE family.</text>
</comment>
<keyword evidence="6 10" id="KW-0143">Chaperone</keyword>
<feature type="compositionally biased region" description="Basic and acidic residues" evidence="13">
    <location>
        <begin position="1"/>
        <end position="23"/>
    </location>
</feature>
<evidence type="ECO:0000313" key="14">
    <source>
        <dbReference type="EMBL" id="OOL80771.1"/>
    </source>
</evidence>
<evidence type="ECO:0000256" key="2">
    <source>
        <dbReference type="ARBA" id="ARBA00009054"/>
    </source>
</evidence>
<evidence type="ECO:0000256" key="9">
    <source>
        <dbReference type="ARBA" id="ARBA00076414"/>
    </source>
</evidence>
<dbReference type="InterPro" id="IPR000740">
    <property type="entry name" value="GrpE"/>
</dbReference>
<dbReference type="GO" id="GO:0006457">
    <property type="term" value="P:protein folding"/>
    <property type="evidence" value="ECO:0007669"/>
    <property type="project" value="InterPro"/>
</dbReference>
<evidence type="ECO:0000256" key="5">
    <source>
        <dbReference type="ARBA" id="ARBA00023016"/>
    </source>
</evidence>
<dbReference type="AlphaFoldDB" id="A0A1S8KMK1"/>
<dbReference type="FunFam" id="2.30.22.10:FF:000001">
    <property type="entry name" value="Protein GrpE"/>
    <property type="match status" value="1"/>
</dbReference>
<comment type="subcellular location">
    <subcellularLocation>
        <location evidence="1 10">Cytoplasm</location>
    </subcellularLocation>
</comment>
<evidence type="ECO:0000313" key="16">
    <source>
        <dbReference type="Proteomes" id="UP000190409"/>
    </source>
</evidence>
<evidence type="ECO:0000256" key="4">
    <source>
        <dbReference type="ARBA" id="ARBA00022490"/>
    </source>
</evidence>
<accession>A0A1S8KMK1</accession>
<proteinExistence type="inferred from homology"/>
<feature type="compositionally biased region" description="Acidic residues" evidence="13">
    <location>
        <begin position="24"/>
        <end position="36"/>
    </location>
</feature>
<dbReference type="EMBL" id="CP041626">
    <property type="protein sequence ID" value="QDO91333.1"/>
    <property type="molecule type" value="Genomic_DNA"/>
</dbReference>
<dbReference type="Pfam" id="PF01025">
    <property type="entry name" value="GrpE"/>
    <property type="match status" value="1"/>
</dbReference>
<dbReference type="GO" id="GO:0042803">
    <property type="term" value="F:protein homodimerization activity"/>
    <property type="evidence" value="ECO:0007669"/>
    <property type="project" value="InterPro"/>
</dbReference>
<dbReference type="CDD" id="cd00446">
    <property type="entry name" value="GrpE"/>
    <property type="match status" value="1"/>
</dbReference>
<keyword evidence="5 10" id="KW-0346">Stress response</keyword>
<dbReference type="GO" id="GO:0051087">
    <property type="term" value="F:protein-folding chaperone binding"/>
    <property type="evidence" value="ECO:0007669"/>
    <property type="project" value="InterPro"/>
</dbReference>
<protein>
    <recommendedName>
        <fullName evidence="8 10">Protein GrpE</fullName>
    </recommendedName>
    <alternativeName>
        <fullName evidence="9 10">HSP-70 cofactor</fullName>
    </alternativeName>
</protein>
<dbReference type="Proteomes" id="UP000315953">
    <property type="component" value="Chromosome"/>
</dbReference>
<sequence length="191" mass="21263">MSEELKKEATTQDKSDEPAKVEEAEAQVDESAEETSEASSEQSELVQLQADYDELSDRFIRTQAEMQNLQRRHKRDKEATLKFRAQALAKDIIPAIDNLERALQTEVDTTSAENFKKGVQMVLDSLQAALKQNNIEQVEALGKPFDPAVHEAVAQIPASEGQESGEVIEVLEKGYTLHDRVLRAAKVVVAE</sequence>
<feature type="region of interest" description="Disordered" evidence="13">
    <location>
        <begin position="1"/>
        <end position="48"/>
    </location>
</feature>
<dbReference type="NCBIfam" id="NF010759">
    <property type="entry name" value="PRK14162.1"/>
    <property type="match status" value="1"/>
</dbReference>
<evidence type="ECO:0000256" key="1">
    <source>
        <dbReference type="ARBA" id="ARBA00004496"/>
    </source>
</evidence>
<dbReference type="NCBIfam" id="NF010738">
    <property type="entry name" value="PRK14140.1"/>
    <property type="match status" value="1"/>
</dbReference>
<dbReference type="KEGG" id="dpm:FNV33_04415"/>
<dbReference type="RefSeq" id="WP_077862307.1">
    <property type="nucleotide sequence ID" value="NZ_CP041626.1"/>
</dbReference>
<evidence type="ECO:0000256" key="7">
    <source>
        <dbReference type="ARBA" id="ARBA00053401"/>
    </source>
</evidence>